<dbReference type="AlphaFoldDB" id="S8EIU1"/>
<protein>
    <recommendedName>
        <fullName evidence="3">F-box domain-containing protein</fullName>
    </recommendedName>
</protein>
<proteinExistence type="predicted"/>
<dbReference type="STRING" id="743788.S8EIU1"/>
<dbReference type="eggNOG" id="ENOG502RPXN">
    <property type="taxonomic scope" value="Eukaryota"/>
</dbReference>
<evidence type="ECO:0000313" key="1">
    <source>
        <dbReference type="EMBL" id="EPT05127.1"/>
    </source>
</evidence>
<dbReference type="OrthoDB" id="2804406at2759"/>
<name>S8EIU1_FOMSC</name>
<dbReference type="EMBL" id="KE504124">
    <property type="protein sequence ID" value="EPT05127.1"/>
    <property type="molecule type" value="Genomic_DNA"/>
</dbReference>
<reference evidence="1 2" key="1">
    <citation type="journal article" date="2012" name="Science">
        <title>The Paleozoic origin of enzymatic lignin decomposition reconstructed from 31 fungal genomes.</title>
        <authorList>
            <person name="Floudas D."/>
            <person name="Binder M."/>
            <person name="Riley R."/>
            <person name="Barry K."/>
            <person name="Blanchette R.A."/>
            <person name="Henrissat B."/>
            <person name="Martinez A.T."/>
            <person name="Otillar R."/>
            <person name="Spatafora J.W."/>
            <person name="Yadav J.S."/>
            <person name="Aerts A."/>
            <person name="Benoit I."/>
            <person name="Boyd A."/>
            <person name="Carlson A."/>
            <person name="Copeland A."/>
            <person name="Coutinho P.M."/>
            <person name="de Vries R.P."/>
            <person name="Ferreira P."/>
            <person name="Findley K."/>
            <person name="Foster B."/>
            <person name="Gaskell J."/>
            <person name="Glotzer D."/>
            <person name="Gorecki P."/>
            <person name="Heitman J."/>
            <person name="Hesse C."/>
            <person name="Hori C."/>
            <person name="Igarashi K."/>
            <person name="Jurgens J.A."/>
            <person name="Kallen N."/>
            <person name="Kersten P."/>
            <person name="Kohler A."/>
            <person name="Kuees U."/>
            <person name="Kumar T.K.A."/>
            <person name="Kuo A."/>
            <person name="LaButti K."/>
            <person name="Larrondo L.F."/>
            <person name="Lindquist E."/>
            <person name="Ling A."/>
            <person name="Lombard V."/>
            <person name="Lucas S."/>
            <person name="Lundell T."/>
            <person name="Martin R."/>
            <person name="McLaughlin D.J."/>
            <person name="Morgenstern I."/>
            <person name="Morin E."/>
            <person name="Murat C."/>
            <person name="Nagy L.G."/>
            <person name="Nolan M."/>
            <person name="Ohm R.A."/>
            <person name="Patyshakuliyeva A."/>
            <person name="Rokas A."/>
            <person name="Ruiz-Duenas F.J."/>
            <person name="Sabat G."/>
            <person name="Salamov A."/>
            <person name="Samejima M."/>
            <person name="Schmutz J."/>
            <person name="Slot J.C."/>
            <person name="St John F."/>
            <person name="Stenlid J."/>
            <person name="Sun H."/>
            <person name="Sun S."/>
            <person name="Syed K."/>
            <person name="Tsang A."/>
            <person name="Wiebenga A."/>
            <person name="Young D."/>
            <person name="Pisabarro A."/>
            <person name="Eastwood D.C."/>
            <person name="Martin F."/>
            <person name="Cullen D."/>
            <person name="Grigoriev I.V."/>
            <person name="Hibbett D.S."/>
        </authorList>
    </citation>
    <scope>NUCLEOTIDE SEQUENCE</scope>
    <source>
        <strain evidence="2">FP-58527</strain>
    </source>
</reference>
<accession>S8EIU1</accession>
<organism evidence="1 2">
    <name type="scientific">Fomitopsis schrenkii</name>
    <name type="common">Brown rot fungus</name>
    <dbReference type="NCBI Taxonomy" id="2126942"/>
    <lineage>
        <taxon>Eukaryota</taxon>
        <taxon>Fungi</taxon>
        <taxon>Dikarya</taxon>
        <taxon>Basidiomycota</taxon>
        <taxon>Agaricomycotina</taxon>
        <taxon>Agaricomycetes</taxon>
        <taxon>Polyporales</taxon>
        <taxon>Fomitopsis</taxon>
    </lineage>
</organism>
<evidence type="ECO:0008006" key="3">
    <source>
        <dbReference type="Google" id="ProtNLM"/>
    </source>
</evidence>
<dbReference type="Proteomes" id="UP000015241">
    <property type="component" value="Unassembled WGS sequence"/>
</dbReference>
<dbReference type="InParanoid" id="S8EIU1"/>
<evidence type="ECO:0000313" key="2">
    <source>
        <dbReference type="Proteomes" id="UP000015241"/>
    </source>
</evidence>
<dbReference type="HOGENOM" id="CLU_021164_0_2_1"/>
<sequence>MPTTEPLSEMFSPATAVGSAATVTQVGLHPCLQVPELVDMIFRWLGEDPVYAPMTLNSLARTCHWFLEPALDVLWSNLPSIGPLICVLPEDAWSKEKNRPPARNTVRLLRPPEPHEWPTLARYATRIRGLGLHSAQFVPPYYVVLSSVYAALDSCKPAGHLFPNLKHLEWHFDLQEPVGSLLHLDIMLGPKIEHISIIPYHPMPESSSALLVERLKAFIVDHHALRHLVIYCPHNTDYVPLIPEIIATNKAIQTLEVVQQTSQPLSRGTWLELARLPNLEKTIIAVDEFLGSEQERKQLRDSKEPTFVSLRHATIHAQDLTDISRCLDFIHSSSLEQLNIFVTITPTNQEVKALFTKLTTHPSHGALRHFYFQSAMGSPRNDDNYVIDMDTLRVLLAFKDVSACWFGFRCPVRVNDAFLAEVATAWGETLETFELGTGWRRRPRVVTAVTLAGILTFLTQCEGLTHLGVEFNPDVQPFREGYQAGLCPCKNVRSRLTTFFTGASLLAGLTDSAVFMLAGILSDLLPAVQTFRSQWDRTEAQRADEDPGDAEEQEKWRCVKELFEEMRMVRRQERLWPASRRLEEKKRASRAKV</sequence>
<keyword evidence="2" id="KW-1185">Reference proteome</keyword>
<gene>
    <name evidence="1" type="ORF">FOMPIDRAFT_96656</name>
</gene>